<evidence type="ECO:0000256" key="2">
    <source>
        <dbReference type="ARBA" id="ARBA00007475"/>
    </source>
</evidence>
<feature type="transmembrane region" description="Helical" evidence="7">
    <location>
        <begin position="234"/>
        <end position="252"/>
    </location>
</feature>
<dbReference type="AlphaFoldDB" id="A0A4Y7IMM7"/>
<dbReference type="EMBL" id="CM010716">
    <property type="protein sequence ID" value="RZC48715.1"/>
    <property type="molecule type" value="Genomic_DNA"/>
</dbReference>
<feature type="non-terminal residue" evidence="8">
    <location>
        <position position="1"/>
    </location>
</feature>
<organism evidence="8 9">
    <name type="scientific">Papaver somniferum</name>
    <name type="common">Opium poppy</name>
    <dbReference type="NCBI Taxonomy" id="3469"/>
    <lineage>
        <taxon>Eukaryota</taxon>
        <taxon>Viridiplantae</taxon>
        <taxon>Streptophyta</taxon>
        <taxon>Embryophyta</taxon>
        <taxon>Tracheophyta</taxon>
        <taxon>Spermatophyta</taxon>
        <taxon>Magnoliopsida</taxon>
        <taxon>Ranunculales</taxon>
        <taxon>Papaveraceae</taxon>
        <taxon>Papaveroideae</taxon>
        <taxon>Papaver</taxon>
    </lineage>
</organism>
<keyword evidence="9" id="KW-1185">Reference proteome</keyword>
<feature type="transmembrane region" description="Helical" evidence="7">
    <location>
        <begin position="196"/>
        <end position="222"/>
    </location>
</feature>
<dbReference type="PANTHER" id="PTHR36774:SF1">
    <property type="entry name" value="INSULIN-INDUCED PROTEIN"/>
    <property type="match status" value="1"/>
</dbReference>
<comment type="similarity">
    <text evidence="2">Belongs to the INSIG family.</text>
</comment>
<keyword evidence="5 7" id="KW-1133">Transmembrane helix</keyword>
<dbReference type="GO" id="GO:0005789">
    <property type="term" value="C:endoplasmic reticulum membrane"/>
    <property type="evidence" value="ECO:0007669"/>
    <property type="project" value="UniProtKB-SubCell"/>
</dbReference>
<dbReference type="InterPro" id="IPR025929">
    <property type="entry name" value="INSIG_fam"/>
</dbReference>
<evidence type="ECO:0000256" key="6">
    <source>
        <dbReference type="ARBA" id="ARBA00023136"/>
    </source>
</evidence>
<evidence type="ECO:0000256" key="3">
    <source>
        <dbReference type="ARBA" id="ARBA00022692"/>
    </source>
</evidence>
<keyword evidence="3 7" id="KW-0812">Transmembrane</keyword>
<dbReference type="Pfam" id="PF07281">
    <property type="entry name" value="INSIG"/>
    <property type="match status" value="1"/>
</dbReference>
<comment type="subcellular location">
    <subcellularLocation>
        <location evidence="1">Endoplasmic reticulum membrane</location>
        <topology evidence="1">Multi-pass membrane protein</topology>
    </subcellularLocation>
</comment>
<proteinExistence type="inferred from homology"/>
<protein>
    <recommendedName>
        <fullName evidence="10">Insulin-induced protein family</fullName>
    </recommendedName>
</protein>
<dbReference type="Gramene" id="RZC48715">
    <property type="protein sequence ID" value="RZC48715"/>
    <property type="gene ID" value="C5167_017141"/>
</dbReference>
<evidence type="ECO:0000256" key="4">
    <source>
        <dbReference type="ARBA" id="ARBA00022824"/>
    </source>
</evidence>
<accession>A0A4Y7IMM7</accession>
<gene>
    <name evidence="8" type="ORF">C5167_017141</name>
</gene>
<feature type="transmembrane region" description="Helical" evidence="7">
    <location>
        <begin position="62"/>
        <end position="82"/>
    </location>
</feature>
<evidence type="ECO:0000256" key="1">
    <source>
        <dbReference type="ARBA" id="ARBA00004477"/>
    </source>
</evidence>
<evidence type="ECO:0008006" key="10">
    <source>
        <dbReference type="Google" id="ProtNLM"/>
    </source>
</evidence>
<evidence type="ECO:0000256" key="7">
    <source>
        <dbReference type="SAM" id="Phobius"/>
    </source>
</evidence>
<keyword evidence="6 7" id="KW-0472">Membrane</keyword>
<evidence type="ECO:0000313" key="8">
    <source>
        <dbReference type="EMBL" id="RZC48715.1"/>
    </source>
</evidence>
<dbReference type="Proteomes" id="UP000316621">
    <property type="component" value="Chromosome 2"/>
</dbReference>
<dbReference type="OMA" id="EGLITWT"/>
<name>A0A4Y7IMM7_PAPSO</name>
<evidence type="ECO:0000313" key="9">
    <source>
        <dbReference type="Proteomes" id="UP000316621"/>
    </source>
</evidence>
<reference evidence="8 9" key="1">
    <citation type="journal article" date="2018" name="Science">
        <title>The opium poppy genome and morphinan production.</title>
        <authorList>
            <person name="Guo L."/>
            <person name="Winzer T."/>
            <person name="Yang X."/>
            <person name="Li Y."/>
            <person name="Ning Z."/>
            <person name="He Z."/>
            <person name="Teodor R."/>
            <person name="Lu Y."/>
            <person name="Bowser T.A."/>
            <person name="Graham I.A."/>
            <person name="Ye K."/>
        </authorList>
    </citation>
    <scope>NUCLEOTIDE SEQUENCE [LARGE SCALE GENOMIC DNA]</scope>
    <source>
        <strain evidence="9">cv. HN1</strain>
        <tissue evidence="8">Leaves</tissue>
    </source>
</reference>
<evidence type="ECO:0000256" key="5">
    <source>
        <dbReference type="ARBA" id="ARBA00022989"/>
    </source>
</evidence>
<sequence length="270" mass="30284">TGYFVRVISRGGSYANPHFLTTNSCYSFPLFNYYLNHPKSHRVLSKPICSLRNDKSRTSFRANLPSISLSLFGSGFVLGPLIDGIHSNVNLQIYQNGSVDIGPLHTNIWVPPLLGLFYCTVGLLQLFLDERASSESKLVPQGSLERTAFSLGALVLFIALSAEMYKAGVADNIETYILFALAELIWLNFDRTWIGFTLACITGFGCPLAEVPIIKIFHLWYYPQANIEVLGQGLISWTSTCYFVYTPFLINLTRWLKSIMVVADEPEEME</sequence>
<dbReference type="STRING" id="3469.A0A4Y7IMM7"/>
<feature type="transmembrane region" description="Helical" evidence="7">
    <location>
        <begin position="108"/>
        <end position="128"/>
    </location>
</feature>
<dbReference type="PANTHER" id="PTHR36774">
    <property type="entry name" value="INSULIN-INDUCED PROTEIN"/>
    <property type="match status" value="1"/>
</dbReference>
<keyword evidence="4" id="KW-0256">Endoplasmic reticulum</keyword>